<name>A0ABQ8UUX2_9EUKA</name>
<evidence type="ECO:0008006" key="4">
    <source>
        <dbReference type="Google" id="ProtNLM"/>
    </source>
</evidence>
<feature type="chain" id="PRO_5047245247" description="Secreted protein" evidence="1">
    <location>
        <begin position="19"/>
        <end position="98"/>
    </location>
</feature>
<dbReference type="EMBL" id="JAPMOS010000004">
    <property type="protein sequence ID" value="KAJ4462246.1"/>
    <property type="molecule type" value="Genomic_DNA"/>
</dbReference>
<keyword evidence="3" id="KW-1185">Reference proteome</keyword>
<feature type="signal peptide" evidence="1">
    <location>
        <begin position="1"/>
        <end position="18"/>
    </location>
</feature>
<sequence>MLMLMLMLMLMMRKPVLTVQHPAKIDCFGQGGWDACSTPYHPHIWPRDGTTTTASGTMRSAFRHSQGFQFACVGQEVRHWPELGSLVDGTVLIIPGRS</sequence>
<evidence type="ECO:0000313" key="3">
    <source>
        <dbReference type="Proteomes" id="UP001141327"/>
    </source>
</evidence>
<organism evidence="2 3">
    <name type="scientific">Paratrimastix pyriformis</name>
    <dbReference type="NCBI Taxonomy" id="342808"/>
    <lineage>
        <taxon>Eukaryota</taxon>
        <taxon>Metamonada</taxon>
        <taxon>Preaxostyla</taxon>
        <taxon>Paratrimastigidae</taxon>
        <taxon>Paratrimastix</taxon>
    </lineage>
</organism>
<gene>
    <name evidence="2" type="ORF">PAPYR_1443</name>
</gene>
<accession>A0ABQ8UUX2</accession>
<evidence type="ECO:0000256" key="1">
    <source>
        <dbReference type="SAM" id="SignalP"/>
    </source>
</evidence>
<keyword evidence="1" id="KW-0732">Signal</keyword>
<comment type="caution">
    <text evidence="2">The sequence shown here is derived from an EMBL/GenBank/DDBJ whole genome shotgun (WGS) entry which is preliminary data.</text>
</comment>
<evidence type="ECO:0000313" key="2">
    <source>
        <dbReference type="EMBL" id="KAJ4462246.1"/>
    </source>
</evidence>
<dbReference type="Proteomes" id="UP001141327">
    <property type="component" value="Unassembled WGS sequence"/>
</dbReference>
<proteinExistence type="predicted"/>
<protein>
    <recommendedName>
        <fullName evidence="4">Secreted protein</fullName>
    </recommendedName>
</protein>
<reference evidence="2" key="1">
    <citation type="journal article" date="2022" name="bioRxiv">
        <title>Genomics of Preaxostyla Flagellates Illuminates Evolutionary Transitions and the Path Towards Mitochondrial Loss.</title>
        <authorList>
            <person name="Novak L.V.F."/>
            <person name="Treitli S.C."/>
            <person name="Pyrih J."/>
            <person name="Halakuc P."/>
            <person name="Pipaliya S.V."/>
            <person name="Vacek V."/>
            <person name="Brzon O."/>
            <person name="Soukal P."/>
            <person name="Eme L."/>
            <person name="Dacks J.B."/>
            <person name="Karnkowska A."/>
            <person name="Elias M."/>
            <person name="Hampl V."/>
        </authorList>
    </citation>
    <scope>NUCLEOTIDE SEQUENCE</scope>
    <source>
        <strain evidence="2">RCP-MX</strain>
    </source>
</reference>